<feature type="domain" description="EAL" evidence="12">
    <location>
        <begin position="300"/>
        <end position="549"/>
    </location>
</feature>
<keyword evidence="6" id="KW-0378">Hydrolase</keyword>
<dbReference type="Pfam" id="PF12792">
    <property type="entry name" value="CSS-motif"/>
    <property type="match status" value="1"/>
</dbReference>
<dbReference type="CDD" id="cd01948">
    <property type="entry name" value="EAL"/>
    <property type="match status" value="1"/>
</dbReference>
<dbReference type="SUPFAM" id="SSF141868">
    <property type="entry name" value="EAL domain-like"/>
    <property type="match status" value="1"/>
</dbReference>
<evidence type="ECO:0000256" key="5">
    <source>
        <dbReference type="ARBA" id="ARBA00022692"/>
    </source>
</evidence>
<evidence type="ECO:0000256" key="9">
    <source>
        <dbReference type="ARBA" id="ARBA00034290"/>
    </source>
</evidence>
<protein>
    <recommendedName>
        <fullName evidence="2">cyclic-guanylate-specific phosphodiesterase</fullName>
        <ecNumber evidence="2">3.1.4.52</ecNumber>
    </recommendedName>
</protein>
<name>A0ABY0HZM7_CITAM</name>
<dbReference type="EMBL" id="RCYA01000001">
    <property type="protein sequence ID" value="RYT46382.1"/>
    <property type="molecule type" value="Genomic_DNA"/>
</dbReference>
<evidence type="ECO:0000313" key="14">
    <source>
        <dbReference type="Proteomes" id="UP000292985"/>
    </source>
</evidence>
<reference evidence="13 14" key="1">
    <citation type="journal article" date="2019" name="Science, e1252229">
        <title>Invertible promoters mediate bacterial phase variation, antibiotic resistance, and host adaptation in the gut.</title>
        <authorList>
            <person name="Jiang X."/>
            <person name="Hall A.B."/>
            <person name="Arthur T.D."/>
            <person name="Plichta D.R."/>
            <person name="Covington C.T."/>
            <person name="Poyet M."/>
            <person name="Crothers J."/>
            <person name="Moses P.L."/>
            <person name="Tolonen A.C."/>
            <person name="Vlamakis H."/>
            <person name="Alm E.J."/>
            <person name="Xavier R.J."/>
        </authorList>
    </citation>
    <scope>NUCLEOTIDE SEQUENCE [LARGE SCALE GENOMIC DNA]</scope>
    <source>
        <strain evidence="14">ca_0067</strain>
    </source>
</reference>
<keyword evidence="7 11" id="KW-1133">Transmembrane helix</keyword>
<keyword evidence="4" id="KW-0973">c-di-GMP</keyword>
<feature type="region of interest" description="Disordered" evidence="10">
    <location>
        <begin position="545"/>
        <end position="566"/>
    </location>
</feature>
<keyword evidence="3" id="KW-1003">Cell membrane</keyword>
<evidence type="ECO:0000256" key="10">
    <source>
        <dbReference type="SAM" id="MobiDB-lite"/>
    </source>
</evidence>
<gene>
    <name evidence="13" type="ORF">EAJ18_01545</name>
</gene>
<accession>A0ABY0HZM7</accession>
<dbReference type="PANTHER" id="PTHR33121:SF79">
    <property type="entry name" value="CYCLIC DI-GMP PHOSPHODIESTERASE PDED-RELATED"/>
    <property type="match status" value="1"/>
</dbReference>
<dbReference type="Proteomes" id="UP000292985">
    <property type="component" value="Unassembled WGS sequence"/>
</dbReference>
<feature type="transmembrane region" description="Helical" evidence="11">
    <location>
        <begin position="50"/>
        <end position="70"/>
    </location>
</feature>
<comment type="caution">
    <text evidence="13">The sequence shown here is derived from an EMBL/GenBank/DDBJ whole genome shotgun (WGS) entry which is preliminary data.</text>
</comment>
<evidence type="ECO:0000256" key="8">
    <source>
        <dbReference type="ARBA" id="ARBA00023136"/>
    </source>
</evidence>
<dbReference type="PROSITE" id="PS50883">
    <property type="entry name" value="EAL"/>
    <property type="match status" value="1"/>
</dbReference>
<dbReference type="Pfam" id="PF00563">
    <property type="entry name" value="EAL"/>
    <property type="match status" value="1"/>
</dbReference>
<keyword evidence="8 11" id="KW-0472">Membrane</keyword>
<keyword evidence="14" id="KW-1185">Reference proteome</keyword>
<evidence type="ECO:0000259" key="12">
    <source>
        <dbReference type="PROSITE" id="PS50883"/>
    </source>
</evidence>
<evidence type="ECO:0000256" key="2">
    <source>
        <dbReference type="ARBA" id="ARBA00012282"/>
    </source>
</evidence>
<comment type="catalytic activity">
    <reaction evidence="9">
        <text>3',3'-c-di-GMP + H2O = 5'-phosphoguanylyl(3'-&gt;5')guanosine + H(+)</text>
        <dbReference type="Rhea" id="RHEA:24902"/>
        <dbReference type="ChEBI" id="CHEBI:15377"/>
        <dbReference type="ChEBI" id="CHEBI:15378"/>
        <dbReference type="ChEBI" id="CHEBI:58754"/>
        <dbReference type="ChEBI" id="CHEBI:58805"/>
        <dbReference type="EC" id="3.1.4.52"/>
    </reaction>
</comment>
<evidence type="ECO:0000256" key="7">
    <source>
        <dbReference type="ARBA" id="ARBA00022989"/>
    </source>
</evidence>
<dbReference type="SMART" id="SM00052">
    <property type="entry name" value="EAL"/>
    <property type="match status" value="1"/>
</dbReference>
<dbReference type="PANTHER" id="PTHR33121">
    <property type="entry name" value="CYCLIC DI-GMP PHOSPHODIESTERASE PDEF"/>
    <property type="match status" value="1"/>
</dbReference>
<evidence type="ECO:0000256" key="6">
    <source>
        <dbReference type="ARBA" id="ARBA00022801"/>
    </source>
</evidence>
<evidence type="ECO:0000256" key="3">
    <source>
        <dbReference type="ARBA" id="ARBA00022475"/>
    </source>
</evidence>
<evidence type="ECO:0000256" key="4">
    <source>
        <dbReference type="ARBA" id="ARBA00022636"/>
    </source>
</evidence>
<dbReference type="EC" id="3.1.4.52" evidence="2"/>
<comment type="subcellular location">
    <subcellularLocation>
        <location evidence="1">Cell membrane</location>
        <topology evidence="1">Multi-pass membrane protein</topology>
    </subcellularLocation>
</comment>
<dbReference type="InterPro" id="IPR024744">
    <property type="entry name" value="CSS-motif_dom"/>
</dbReference>
<evidence type="ECO:0000313" key="13">
    <source>
        <dbReference type="EMBL" id="RYT46382.1"/>
    </source>
</evidence>
<sequence length="566" mass="63659">MGEILPPFSSARQFPTTLALLRLAFVADGYQAARMQTAQRIIKKYRRKRFILCILCALITLILTLGVRFISQRNLNHHHTVTFASRAVATLDEVLRPLQNGRDILLPLIGLPCSATHLPLRKQAARLQTVRAIALVQRGILYCSSVFGYRNIPVHQLQPDLPTANAQLLLSTDPLLIKGSPILVQWYPASPDGKDGILEIINIDLLTRLLLEPRKPQITAASLTVGNRHLIYGSGVVQRLPALNDEQRYQLTSQHYPFTISVTGPAAEALALKALPAQLPLALLLSLLVGYLAWLATASRMSFSWEINLALAQREFELFCQPLLNGRTGQCMGVEILLRWNNPRQGWISPDVFIPIAEEHHQIAPLTRYVLAETIRQRHFFPMSSQFHIGINVAASHFQQGELLKDLDQYWFSQQPIQQLVIELTERDALQDVDYRIVHELQRQNIKLAIDDFGTGNSSLSWLEKLRPDILKIDKSFTHAIGTDAVNSTVTDIIIALGQRLNIELVAEGVETQEQAQHLRRHGVDLLQGFLFAKPMPLRDFPQWLAGSHPPPPRHNGRIAPVMPLR</sequence>
<dbReference type="InterPro" id="IPR035919">
    <property type="entry name" value="EAL_sf"/>
</dbReference>
<organism evidence="13 14">
    <name type="scientific">Citrobacter amalonaticus</name>
    <dbReference type="NCBI Taxonomy" id="35703"/>
    <lineage>
        <taxon>Bacteria</taxon>
        <taxon>Pseudomonadati</taxon>
        <taxon>Pseudomonadota</taxon>
        <taxon>Gammaproteobacteria</taxon>
        <taxon>Enterobacterales</taxon>
        <taxon>Enterobacteriaceae</taxon>
        <taxon>Citrobacter</taxon>
    </lineage>
</organism>
<keyword evidence="5 11" id="KW-0812">Transmembrane</keyword>
<dbReference type="Gene3D" id="3.20.20.450">
    <property type="entry name" value="EAL domain"/>
    <property type="match status" value="1"/>
</dbReference>
<evidence type="ECO:0000256" key="1">
    <source>
        <dbReference type="ARBA" id="ARBA00004651"/>
    </source>
</evidence>
<proteinExistence type="predicted"/>
<dbReference type="InterPro" id="IPR001633">
    <property type="entry name" value="EAL_dom"/>
</dbReference>
<evidence type="ECO:0000256" key="11">
    <source>
        <dbReference type="SAM" id="Phobius"/>
    </source>
</evidence>
<dbReference type="InterPro" id="IPR050706">
    <property type="entry name" value="Cyclic-di-GMP_PDE-like"/>
</dbReference>